<dbReference type="PANTHER" id="PTHR47027:SF30">
    <property type="entry name" value="THAP-TYPE DOMAIN-CONTAINING PROTEIN"/>
    <property type="match status" value="1"/>
</dbReference>
<dbReference type="PANTHER" id="PTHR47027">
    <property type="entry name" value="REVERSE TRANSCRIPTASE DOMAIN-CONTAINING PROTEIN"/>
    <property type="match status" value="1"/>
</dbReference>
<protein>
    <submittedName>
        <fullName evidence="1">Uncharacterized protein</fullName>
    </submittedName>
</protein>
<accession>A0A0L8I102</accession>
<evidence type="ECO:0000313" key="1">
    <source>
        <dbReference type="EMBL" id="KOF95173.1"/>
    </source>
</evidence>
<dbReference type="EMBL" id="KQ416788">
    <property type="protein sequence ID" value="KOF95173.1"/>
    <property type="molecule type" value="Genomic_DNA"/>
</dbReference>
<reference evidence="1" key="1">
    <citation type="submission" date="2015-07" db="EMBL/GenBank/DDBJ databases">
        <title>MeaNS - Measles Nucleotide Surveillance Program.</title>
        <authorList>
            <person name="Tran T."/>
            <person name="Druce J."/>
        </authorList>
    </citation>
    <scope>NUCLEOTIDE SEQUENCE</scope>
    <source>
        <strain evidence="1">UCB-OBI-ISO-001</strain>
        <tissue evidence="1">Gonad</tissue>
    </source>
</reference>
<sequence length="93" mass="10080">SPYISCLLQAAPNTTKPKPAIAIDGVELNCVESFRYLSGIISTDGSLDKAITSRIQKASQALNRLRAKVLSEKGMLLSMKLKIYKAVILSTLL</sequence>
<name>A0A0L8I102_OCTBM</name>
<dbReference type="AlphaFoldDB" id="A0A0L8I102"/>
<proteinExistence type="predicted"/>
<feature type="non-terminal residue" evidence="1">
    <location>
        <position position="1"/>
    </location>
</feature>
<organism evidence="1">
    <name type="scientific">Octopus bimaculoides</name>
    <name type="common">California two-spotted octopus</name>
    <dbReference type="NCBI Taxonomy" id="37653"/>
    <lineage>
        <taxon>Eukaryota</taxon>
        <taxon>Metazoa</taxon>
        <taxon>Spiralia</taxon>
        <taxon>Lophotrochozoa</taxon>
        <taxon>Mollusca</taxon>
        <taxon>Cephalopoda</taxon>
        <taxon>Coleoidea</taxon>
        <taxon>Octopodiformes</taxon>
        <taxon>Octopoda</taxon>
        <taxon>Incirrata</taxon>
        <taxon>Octopodidae</taxon>
        <taxon>Octopus</taxon>
    </lineage>
</organism>
<gene>
    <name evidence="1" type="ORF">OCBIM_22039330mg</name>
</gene>